<gene>
    <name evidence="1" type="ORF">BS47DRAFT_1338765</name>
</gene>
<accession>A0A9P6E0J9</accession>
<reference evidence="1" key="1">
    <citation type="journal article" date="2020" name="Nat. Commun.">
        <title>Large-scale genome sequencing of mycorrhizal fungi provides insights into the early evolution of symbiotic traits.</title>
        <authorList>
            <person name="Miyauchi S."/>
            <person name="Kiss E."/>
            <person name="Kuo A."/>
            <person name="Drula E."/>
            <person name="Kohler A."/>
            <person name="Sanchez-Garcia M."/>
            <person name="Morin E."/>
            <person name="Andreopoulos B."/>
            <person name="Barry K.W."/>
            <person name="Bonito G."/>
            <person name="Buee M."/>
            <person name="Carver A."/>
            <person name="Chen C."/>
            <person name="Cichocki N."/>
            <person name="Clum A."/>
            <person name="Culley D."/>
            <person name="Crous P.W."/>
            <person name="Fauchery L."/>
            <person name="Girlanda M."/>
            <person name="Hayes R.D."/>
            <person name="Keri Z."/>
            <person name="LaButti K."/>
            <person name="Lipzen A."/>
            <person name="Lombard V."/>
            <person name="Magnuson J."/>
            <person name="Maillard F."/>
            <person name="Murat C."/>
            <person name="Nolan M."/>
            <person name="Ohm R.A."/>
            <person name="Pangilinan J."/>
            <person name="Pereira M.F."/>
            <person name="Perotto S."/>
            <person name="Peter M."/>
            <person name="Pfister S."/>
            <person name="Riley R."/>
            <person name="Sitrit Y."/>
            <person name="Stielow J.B."/>
            <person name="Szollosi G."/>
            <person name="Zifcakova L."/>
            <person name="Stursova M."/>
            <person name="Spatafora J.W."/>
            <person name="Tedersoo L."/>
            <person name="Vaario L.M."/>
            <person name="Yamada A."/>
            <person name="Yan M."/>
            <person name="Wang P."/>
            <person name="Xu J."/>
            <person name="Bruns T."/>
            <person name="Baldrian P."/>
            <person name="Vilgalys R."/>
            <person name="Dunand C."/>
            <person name="Henrissat B."/>
            <person name="Grigoriev I.V."/>
            <person name="Hibbett D."/>
            <person name="Nagy L.G."/>
            <person name="Martin F.M."/>
        </authorList>
    </citation>
    <scope>NUCLEOTIDE SEQUENCE</scope>
    <source>
        <strain evidence="1">UP504</strain>
    </source>
</reference>
<evidence type="ECO:0000313" key="2">
    <source>
        <dbReference type="Proteomes" id="UP000886523"/>
    </source>
</evidence>
<dbReference type="AlphaFoldDB" id="A0A9P6E0J9"/>
<sequence>MCLAFNRRIDYGLPRDAPAIIEDFEEQAEKPKIYETIPAWAERVPLLAKRVYIPDARGKDCAEDDEVIVGRKNKDYV</sequence>
<comment type="caution">
    <text evidence="1">The sequence shown here is derived from an EMBL/GenBank/DDBJ whole genome shotgun (WGS) entry which is preliminary data.</text>
</comment>
<organism evidence="1 2">
    <name type="scientific">Hydnum rufescens UP504</name>
    <dbReference type="NCBI Taxonomy" id="1448309"/>
    <lineage>
        <taxon>Eukaryota</taxon>
        <taxon>Fungi</taxon>
        <taxon>Dikarya</taxon>
        <taxon>Basidiomycota</taxon>
        <taxon>Agaricomycotina</taxon>
        <taxon>Agaricomycetes</taxon>
        <taxon>Cantharellales</taxon>
        <taxon>Hydnaceae</taxon>
        <taxon>Hydnum</taxon>
    </lineage>
</organism>
<name>A0A9P6E0J9_9AGAM</name>
<evidence type="ECO:0000313" key="1">
    <source>
        <dbReference type="EMBL" id="KAF9517913.1"/>
    </source>
</evidence>
<keyword evidence="2" id="KW-1185">Reference proteome</keyword>
<proteinExistence type="predicted"/>
<dbReference type="Proteomes" id="UP000886523">
    <property type="component" value="Unassembled WGS sequence"/>
</dbReference>
<protein>
    <submittedName>
        <fullName evidence="1">Uncharacterized protein</fullName>
    </submittedName>
</protein>
<dbReference type="EMBL" id="MU128928">
    <property type="protein sequence ID" value="KAF9517913.1"/>
    <property type="molecule type" value="Genomic_DNA"/>
</dbReference>
<dbReference type="OrthoDB" id="5422293at2759"/>